<keyword evidence="3 6" id="KW-1133">Transmembrane helix</keyword>
<evidence type="ECO:0000313" key="7">
    <source>
        <dbReference type="EMBL" id="OAT12319.1"/>
    </source>
</evidence>
<dbReference type="VEuPathDB" id="FungiDB:BDBG_17654"/>
<dbReference type="Gene3D" id="3.10.129.10">
    <property type="entry name" value="Hotdog Thioesterase"/>
    <property type="match status" value="1"/>
</dbReference>
<dbReference type="OrthoDB" id="19102at2759"/>
<feature type="compositionally biased region" description="Low complexity" evidence="5">
    <location>
        <begin position="679"/>
        <end position="688"/>
    </location>
</feature>
<dbReference type="GO" id="GO:0016020">
    <property type="term" value="C:membrane"/>
    <property type="evidence" value="ECO:0007669"/>
    <property type="project" value="UniProtKB-SubCell"/>
</dbReference>
<protein>
    <recommendedName>
        <fullName evidence="9">Derlin</fullName>
    </recommendedName>
</protein>
<dbReference type="Pfam" id="PF04511">
    <property type="entry name" value="DER1"/>
    <property type="match status" value="1"/>
</dbReference>
<dbReference type="STRING" id="559298.A0A179UYM7"/>
<reference evidence="8" key="1">
    <citation type="journal article" date="2015" name="PLoS Genet.">
        <title>The dynamic genome and transcriptome of the human fungal pathogen Blastomyces and close relative Emmonsia.</title>
        <authorList>
            <person name="Munoz J.F."/>
            <person name="Gauthier G.M."/>
            <person name="Desjardins C.A."/>
            <person name="Gallo J.E."/>
            <person name="Holder J."/>
            <person name="Sullivan T.D."/>
            <person name="Marty A.J."/>
            <person name="Carmen J.C."/>
            <person name="Chen Z."/>
            <person name="Ding L."/>
            <person name="Gujja S."/>
            <person name="Magrini V."/>
            <person name="Misas E."/>
            <person name="Mitreva M."/>
            <person name="Priest M."/>
            <person name="Saif S."/>
            <person name="Whiston E.A."/>
            <person name="Young S."/>
            <person name="Zeng Q."/>
            <person name="Goldman W.E."/>
            <person name="Mardis E.R."/>
            <person name="Taylor J.W."/>
            <person name="McEwen J.G."/>
            <person name="Clay O.K."/>
            <person name="Klein B.S."/>
            <person name="Cuomo C.A."/>
        </authorList>
    </citation>
    <scope>NUCLEOTIDE SEQUENCE [LARGE SCALE GENOMIC DNA]</scope>
    <source>
        <strain evidence="8">SLH14081</strain>
    </source>
</reference>
<dbReference type="InterPro" id="IPR007599">
    <property type="entry name" value="DER1"/>
</dbReference>
<feature type="transmembrane region" description="Helical" evidence="6">
    <location>
        <begin position="604"/>
        <end position="624"/>
    </location>
</feature>
<accession>A0A179UYM7</accession>
<organism evidence="7 8">
    <name type="scientific">Blastomyces gilchristii (strain SLH14081)</name>
    <name type="common">Blastomyces dermatitidis</name>
    <dbReference type="NCBI Taxonomy" id="559298"/>
    <lineage>
        <taxon>Eukaryota</taxon>
        <taxon>Fungi</taxon>
        <taxon>Dikarya</taxon>
        <taxon>Ascomycota</taxon>
        <taxon>Pezizomycotina</taxon>
        <taxon>Eurotiomycetes</taxon>
        <taxon>Eurotiomycetidae</taxon>
        <taxon>Onygenales</taxon>
        <taxon>Ajellomycetaceae</taxon>
        <taxon>Blastomyces</taxon>
    </lineage>
</organism>
<feature type="transmembrane region" description="Helical" evidence="6">
    <location>
        <begin position="531"/>
        <end position="564"/>
    </location>
</feature>
<dbReference type="SUPFAM" id="SSF54637">
    <property type="entry name" value="Thioesterase/thiol ester dehydrase-isomerase"/>
    <property type="match status" value="1"/>
</dbReference>
<dbReference type="PANTHER" id="PTHR28152:SF1">
    <property type="entry name" value="HYDROXYACYL-THIOESTER DEHYDRATASE TYPE 2, MITOCHONDRIAL"/>
    <property type="match status" value="1"/>
</dbReference>
<evidence type="ECO:0000256" key="3">
    <source>
        <dbReference type="ARBA" id="ARBA00022989"/>
    </source>
</evidence>
<dbReference type="KEGG" id="bgh:BDBG_17654"/>
<dbReference type="PANTHER" id="PTHR28152">
    <property type="entry name" value="HYDROXYACYL-THIOESTER DEHYDRATASE TYPE 2, MITOCHONDRIAL"/>
    <property type="match status" value="1"/>
</dbReference>
<evidence type="ECO:0000256" key="4">
    <source>
        <dbReference type="ARBA" id="ARBA00023136"/>
    </source>
</evidence>
<evidence type="ECO:0000313" key="8">
    <source>
        <dbReference type="Proteomes" id="UP000002038"/>
    </source>
</evidence>
<dbReference type="AlphaFoldDB" id="A0A179UYM7"/>
<sequence>MLASPCKRPSISALLPRIIHSQSRRTLSSSALRTQLDQLPQRRLPLFYDYLTPQQSHLLNLSLTGFVPTTATANNAQLPPTSATTTTSTLPSSALNPPPMPAGHHLVYFPPQVPTSQLLPDGTDILHYPGPPFNRRMWAGGWVRWRSNNNNNNNINNNNNNVNDHNAAKAPGHKPLLLDGQRAVCMEGIRDVSVKGREGEEKVFVSVERRVAVVGEGEDEAVIKRRVWTEDEGEWGDAVVVERRNLVFMRDRDGVVDGAGKDGGFRKVVKAPTNPDFSHLLIPSRSLLFRFSALTFNAHSIHLDPSYARDVEGYPDVLVHGPLTLTLILTAFQNHISDISAGQAVIGSIEYRNLAPLFVEREMRICAKQKGNGGSAGAGPWDIWVEGPEGGLTVKGTVHARQFYIEGCPQNAQEAFSTGSRIEGKFKLPETAVGKLNKMDVFWSAPPVIRTITAAAFIESLLVYGGLLSPVRIFYHHSFIFKIFPEVWRLVTSFLLTDSDLNFIFDLYFMYKYGSGLERDSPRFSIPGDFFTYVVFVGTVILFTAGGLVGAGIFTQALIIAFMYTHGQANAGKKENFYVVQIPVEMLPWATLALRLVIRGPHAAWTAACGLVAAHLYEFLTRIYPTYGRGRQFIWTPVFVKRWFGAHHINQTHRAYGVAYHPGDRETREAAKASGSGSGWFSSDSWSGRGVGRRLG</sequence>
<comment type="subcellular location">
    <subcellularLocation>
        <location evidence="1">Membrane</location>
        <topology evidence="1">Multi-pass membrane protein</topology>
    </subcellularLocation>
</comment>
<proteinExistence type="predicted"/>
<dbReference type="EMBL" id="GG657467">
    <property type="protein sequence ID" value="OAT12319.1"/>
    <property type="molecule type" value="Genomic_DNA"/>
</dbReference>
<evidence type="ECO:0000256" key="2">
    <source>
        <dbReference type="ARBA" id="ARBA00022692"/>
    </source>
</evidence>
<dbReference type="InterPro" id="IPR052741">
    <property type="entry name" value="Mitochondrial_HTD2"/>
</dbReference>
<keyword evidence="2 6" id="KW-0812">Transmembrane</keyword>
<dbReference type="GO" id="GO:0019171">
    <property type="term" value="F:(3R)-hydroxyacyl-[acyl-carrier-protein] dehydratase activity"/>
    <property type="evidence" value="ECO:0007669"/>
    <property type="project" value="TreeGrafter"/>
</dbReference>
<dbReference type="InterPro" id="IPR029069">
    <property type="entry name" value="HotDog_dom_sf"/>
</dbReference>
<feature type="region of interest" description="Disordered" evidence="5">
    <location>
        <begin position="667"/>
        <end position="696"/>
    </location>
</feature>
<dbReference type="InterPro" id="IPR035952">
    <property type="entry name" value="Rhomboid-like_sf"/>
</dbReference>
<keyword evidence="4 6" id="KW-0472">Membrane</keyword>
<evidence type="ECO:0000256" key="5">
    <source>
        <dbReference type="SAM" id="MobiDB-lite"/>
    </source>
</evidence>
<dbReference type="RefSeq" id="XP_002621839.2">
    <property type="nucleotide sequence ID" value="XM_002621793.2"/>
</dbReference>
<name>A0A179UYM7_BLAGS</name>
<evidence type="ECO:0000256" key="1">
    <source>
        <dbReference type="ARBA" id="ARBA00004141"/>
    </source>
</evidence>
<dbReference type="Proteomes" id="UP000002038">
    <property type="component" value="Unassembled WGS sequence"/>
</dbReference>
<dbReference type="GeneID" id="8502302"/>
<keyword evidence="8" id="KW-1185">Reference proteome</keyword>
<feature type="region of interest" description="Disordered" evidence="5">
    <location>
        <begin position="73"/>
        <end position="92"/>
    </location>
</feature>
<dbReference type="SUPFAM" id="SSF144091">
    <property type="entry name" value="Rhomboid-like"/>
    <property type="match status" value="1"/>
</dbReference>
<evidence type="ECO:0000256" key="6">
    <source>
        <dbReference type="SAM" id="Phobius"/>
    </source>
</evidence>
<feature type="transmembrane region" description="Helical" evidence="6">
    <location>
        <begin position="576"/>
        <end position="598"/>
    </location>
</feature>
<gene>
    <name evidence="7" type="ORF">BDBG_17654</name>
</gene>
<evidence type="ECO:0008006" key="9">
    <source>
        <dbReference type="Google" id="ProtNLM"/>
    </source>
</evidence>
<feature type="compositionally biased region" description="Low complexity" evidence="5">
    <location>
        <begin position="78"/>
        <end position="92"/>
    </location>
</feature>
<dbReference type="GO" id="GO:0005739">
    <property type="term" value="C:mitochondrion"/>
    <property type="evidence" value="ECO:0007669"/>
    <property type="project" value="TreeGrafter"/>
</dbReference>